<name>A0ABN0YNG1_9ACTN</name>
<proteinExistence type="predicted"/>
<feature type="region of interest" description="Disordered" evidence="1">
    <location>
        <begin position="61"/>
        <end position="83"/>
    </location>
</feature>
<evidence type="ECO:0000256" key="1">
    <source>
        <dbReference type="SAM" id="MobiDB-lite"/>
    </source>
</evidence>
<sequence>MLRDKVGGKGVYMVLFGTLVVLCATHLAIGVSFVWDASHSARVGVMPLKGGAVRWFEVTPGLRRQTSTPTRRSGERRRHHPTP</sequence>
<keyword evidence="2" id="KW-0812">Transmembrane</keyword>
<feature type="transmembrane region" description="Helical" evidence="2">
    <location>
        <begin position="12"/>
        <end position="35"/>
    </location>
</feature>
<accession>A0ABN0YNG1</accession>
<keyword evidence="2" id="KW-0472">Membrane</keyword>
<gene>
    <name evidence="3" type="ORF">GCM10010357_24150</name>
</gene>
<reference evidence="3 4" key="1">
    <citation type="journal article" date="2019" name="Int. J. Syst. Evol. Microbiol.">
        <title>The Global Catalogue of Microorganisms (GCM) 10K type strain sequencing project: providing services to taxonomists for standard genome sequencing and annotation.</title>
        <authorList>
            <consortium name="The Broad Institute Genomics Platform"/>
            <consortium name="The Broad Institute Genome Sequencing Center for Infectious Disease"/>
            <person name="Wu L."/>
            <person name="Ma J."/>
        </authorList>
    </citation>
    <scope>NUCLEOTIDE SEQUENCE [LARGE SCALE GENOMIC DNA]</scope>
    <source>
        <strain evidence="3 4">JCM 4788</strain>
    </source>
</reference>
<dbReference type="Proteomes" id="UP001500879">
    <property type="component" value="Unassembled WGS sequence"/>
</dbReference>
<keyword evidence="2" id="KW-1133">Transmembrane helix</keyword>
<protein>
    <submittedName>
        <fullName evidence="3">Uncharacterized protein</fullName>
    </submittedName>
</protein>
<keyword evidence="4" id="KW-1185">Reference proteome</keyword>
<evidence type="ECO:0000313" key="3">
    <source>
        <dbReference type="EMBL" id="GAA0402241.1"/>
    </source>
</evidence>
<evidence type="ECO:0000256" key="2">
    <source>
        <dbReference type="SAM" id="Phobius"/>
    </source>
</evidence>
<evidence type="ECO:0000313" key="4">
    <source>
        <dbReference type="Proteomes" id="UP001500879"/>
    </source>
</evidence>
<comment type="caution">
    <text evidence="3">The sequence shown here is derived from an EMBL/GenBank/DDBJ whole genome shotgun (WGS) entry which is preliminary data.</text>
</comment>
<feature type="compositionally biased region" description="Basic residues" evidence="1">
    <location>
        <begin position="74"/>
        <end position="83"/>
    </location>
</feature>
<dbReference type="EMBL" id="BAAABX010000023">
    <property type="protein sequence ID" value="GAA0402241.1"/>
    <property type="molecule type" value="Genomic_DNA"/>
</dbReference>
<organism evidence="3 4">
    <name type="scientific">Streptomyces luteireticuli</name>
    <dbReference type="NCBI Taxonomy" id="173858"/>
    <lineage>
        <taxon>Bacteria</taxon>
        <taxon>Bacillati</taxon>
        <taxon>Actinomycetota</taxon>
        <taxon>Actinomycetes</taxon>
        <taxon>Kitasatosporales</taxon>
        <taxon>Streptomycetaceae</taxon>
        <taxon>Streptomyces</taxon>
    </lineage>
</organism>